<evidence type="ECO:0000256" key="1">
    <source>
        <dbReference type="SAM" id="MobiDB-lite"/>
    </source>
</evidence>
<sequence>MEEGGGSLDGTRGQLPGSQGPVAPDVPRQSVPSPKARVQSQVLALHSSCFPPDLSPGWGLEELLEQWERTVKWGEWDWARQEGEEEPSTGQELHKWRNLSIWERTRELSQKPDRGIQELFQEEDGSDKVLPQGEHSIHQELSDLEVSQDPELSQDGDNSNKEELQDDGECITIHTSRSTPEDEEKEIVVVAVNKEEKEEDDKEEEIIVVNNNKKKENKFTKPGMMFRYPNTIPMHDDISLQGIHLQQHHLQLSGLPTVPFQLPPELPASISCKALEQEGSCDPSGDKTETQR</sequence>
<organism evidence="2 3">
    <name type="scientific">Hirundo rustica rustica</name>
    <dbReference type="NCBI Taxonomy" id="333673"/>
    <lineage>
        <taxon>Eukaryota</taxon>
        <taxon>Metazoa</taxon>
        <taxon>Chordata</taxon>
        <taxon>Craniata</taxon>
        <taxon>Vertebrata</taxon>
        <taxon>Euteleostomi</taxon>
        <taxon>Archelosauria</taxon>
        <taxon>Archosauria</taxon>
        <taxon>Dinosauria</taxon>
        <taxon>Saurischia</taxon>
        <taxon>Theropoda</taxon>
        <taxon>Coelurosauria</taxon>
        <taxon>Aves</taxon>
        <taxon>Neognathae</taxon>
        <taxon>Neoaves</taxon>
        <taxon>Telluraves</taxon>
        <taxon>Australaves</taxon>
        <taxon>Passeriformes</taxon>
        <taxon>Sylvioidea</taxon>
        <taxon>Hirundinidae</taxon>
        <taxon>Hirundo</taxon>
    </lineage>
</organism>
<proteinExistence type="predicted"/>
<gene>
    <name evidence="2" type="ORF">DUI87_15759</name>
</gene>
<name>A0A3M0K047_HIRRU</name>
<dbReference type="EMBL" id="QRBI01000120">
    <property type="protein sequence ID" value="RMC06328.1"/>
    <property type="molecule type" value="Genomic_DNA"/>
</dbReference>
<protein>
    <submittedName>
        <fullName evidence="2">Uncharacterized protein</fullName>
    </submittedName>
</protein>
<reference evidence="2 3" key="1">
    <citation type="submission" date="2018-07" db="EMBL/GenBank/DDBJ databases">
        <title>A high quality draft genome assembly of the barn swallow (H. rustica rustica).</title>
        <authorList>
            <person name="Formenti G."/>
            <person name="Chiara M."/>
            <person name="Poveda L."/>
            <person name="Francoijs K.-J."/>
            <person name="Bonisoli-Alquati A."/>
            <person name="Canova L."/>
            <person name="Gianfranceschi L."/>
            <person name="Horner D.S."/>
            <person name="Saino N."/>
        </authorList>
    </citation>
    <scope>NUCLEOTIDE SEQUENCE [LARGE SCALE GENOMIC DNA]</scope>
    <source>
        <strain evidence="2">Chelidonia</strain>
        <tissue evidence="2">Blood</tissue>
    </source>
</reference>
<feature type="compositionally biased region" description="Acidic residues" evidence="1">
    <location>
        <begin position="142"/>
        <end position="154"/>
    </location>
</feature>
<feature type="region of interest" description="Disordered" evidence="1">
    <location>
        <begin position="107"/>
        <end position="184"/>
    </location>
</feature>
<dbReference type="Proteomes" id="UP000269221">
    <property type="component" value="Unassembled WGS sequence"/>
</dbReference>
<dbReference type="OrthoDB" id="7431570at2759"/>
<dbReference type="AlphaFoldDB" id="A0A3M0K047"/>
<accession>A0A3M0K047</accession>
<keyword evidence="3" id="KW-1185">Reference proteome</keyword>
<comment type="caution">
    <text evidence="2">The sequence shown here is derived from an EMBL/GenBank/DDBJ whole genome shotgun (WGS) entry which is preliminary data.</text>
</comment>
<evidence type="ECO:0000313" key="3">
    <source>
        <dbReference type="Proteomes" id="UP000269221"/>
    </source>
</evidence>
<evidence type="ECO:0000313" key="2">
    <source>
        <dbReference type="EMBL" id="RMC06328.1"/>
    </source>
</evidence>
<feature type="region of interest" description="Disordered" evidence="1">
    <location>
        <begin position="1"/>
        <end position="41"/>
    </location>
</feature>
<feature type="compositionally biased region" description="Basic and acidic residues" evidence="1">
    <location>
        <begin position="107"/>
        <end position="116"/>
    </location>
</feature>